<dbReference type="SFLD" id="SFLDG01061">
    <property type="entry name" value="methylthiotransferase"/>
    <property type="match status" value="1"/>
</dbReference>
<keyword evidence="12" id="KW-0687">Ribonucleoprotein</keyword>
<dbReference type="NCBIfam" id="TIGR01125">
    <property type="entry name" value="30S ribosomal protein S12 methylthiotransferase RimO"/>
    <property type="match status" value="1"/>
</dbReference>
<dbReference type="NCBIfam" id="TIGR00089">
    <property type="entry name" value="MiaB/RimO family radical SAM methylthiotransferase"/>
    <property type="match status" value="1"/>
</dbReference>
<dbReference type="InterPro" id="IPR013848">
    <property type="entry name" value="Methylthiotransferase_N"/>
</dbReference>
<dbReference type="FunFam" id="3.80.30.20:FF:000001">
    <property type="entry name" value="tRNA-2-methylthio-N(6)-dimethylallyladenosine synthase 2"/>
    <property type="match status" value="1"/>
</dbReference>
<evidence type="ECO:0000256" key="5">
    <source>
        <dbReference type="ARBA" id="ARBA00022723"/>
    </source>
</evidence>
<dbReference type="GO" id="GO:0006400">
    <property type="term" value="P:tRNA modification"/>
    <property type="evidence" value="ECO:0007669"/>
    <property type="project" value="InterPro"/>
</dbReference>
<dbReference type="PROSITE" id="PS50926">
    <property type="entry name" value="TRAM"/>
    <property type="match status" value="1"/>
</dbReference>
<comment type="subcellular location">
    <subcellularLocation>
        <location evidence="8">Cytoplasm</location>
    </subcellularLocation>
</comment>
<dbReference type="PANTHER" id="PTHR43837">
    <property type="entry name" value="RIBOSOMAL PROTEIN S12 METHYLTHIOTRANSFERASE RIMO"/>
    <property type="match status" value="1"/>
</dbReference>
<evidence type="ECO:0000313" key="12">
    <source>
        <dbReference type="EMBL" id="MST98971.1"/>
    </source>
</evidence>
<evidence type="ECO:0000259" key="11">
    <source>
        <dbReference type="PROSITE" id="PS51918"/>
    </source>
</evidence>
<dbReference type="PROSITE" id="PS51918">
    <property type="entry name" value="RADICAL_SAM"/>
    <property type="match status" value="1"/>
</dbReference>
<dbReference type="GO" id="GO:0051539">
    <property type="term" value="F:4 iron, 4 sulfur cluster binding"/>
    <property type="evidence" value="ECO:0007669"/>
    <property type="project" value="UniProtKB-UniRule"/>
</dbReference>
<evidence type="ECO:0000256" key="6">
    <source>
        <dbReference type="ARBA" id="ARBA00023004"/>
    </source>
</evidence>
<feature type="domain" description="Radical SAM core" evidence="11">
    <location>
        <begin position="150"/>
        <end position="382"/>
    </location>
</feature>
<evidence type="ECO:0000259" key="10">
    <source>
        <dbReference type="PROSITE" id="PS51449"/>
    </source>
</evidence>
<dbReference type="Gene3D" id="2.40.50.140">
    <property type="entry name" value="Nucleic acid-binding proteins"/>
    <property type="match status" value="1"/>
</dbReference>
<gene>
    <name evidence="8 12" type="primary">rimO</name>
    <name evidence="12" type="ORF">FYJ85_18200</name>
</gene>
<keyword evidence="6 8" id="KW-0408">Iron</keyword>
<dbReference type="EMBL" id="VUNS01000026">
    <property type="protein sequence ID" value="MST98971.1"/>
    <property type="molecule type" value="Genomic_DNA"/>
</dbReference>
<evidence type="ECO:0000256" key="3">
    <source>
        <dbReference type="ARBA" id="ARBA00022679"/>
    </source>
</evidence>
<reference evidence="12 13" key="1">
    <citation type="submission" date="2019-08" db="EMBL/GenBank/DDBJ databases">
        <title>In-depth cultivation of the pig gut microbiome towards novel bacterial diversity and tailored functional studies.</title>
        <authorList>
            <person name="Wylensek D."/>
            <person name="Hitch T.C.A."/>
            <person name="Clavel T."/>
        </authorList>
    </citation>
    <scope>NUCLEOTIDE SEQUENCE [LARGE SCALE GENOMIC DNA]</scope>
    <source>
        <strain evidence="12 13">BBE-744-WT-12</strain>
    </source>
</reference>
<comment type="cofactor">
    <cofactor evidence="8">
        <name>[4Fe-4S] cluster</name>
        <dbReference type="ChEBI" id="CHEBI:49883"/>
    </cofactor>
    <text evidence="8">Binds 2 [4Fe-4S] clusters. One cluster is coordinated with 3 cysteines and an exchangeable S-adenosyl-L-methionine.</text>
</comment>
<feature type="domain" description="MTTase N-terminal" evidence="10">
    <location>
        <begin position="13"/>
        <end position="130"/>
    </location>
</feature>
<feature type="domain" description="TRAM" evidence="9">
    <location>
        <begin position="385"/>
        <end position="450"/>
    </location>
</feature>
<dbReference type="Pfam" id="PF04055">
    <property type="entry name" value="Radical_SAM"/>
    <property type="match status" value="1"/>
</dbReference>
<dbReference type="GO" id="GO:0005840">
    <property type="term" value="C:ribosome"/>
    <property type="evidence" value="ECO:0007669"/>
    <property type="project" value="UniProtKB-KW"/>
</dbReference>
<dbReference type="Pfam" id="PF18693">
    <property type="entry name" value="TRAM_2"/>
    <property type="match status" value="1"/>
</dbReference>
<comment type="catalytic activity">
    <reaction evidence="8">
        <text>L-aspartate(89)-[ribosomal protein uS12]-hydrogen + (sulfur carrier)-SH + AH2 + 2 S-adenosyl-L-methionine = 3-methylsulfanyl-L-aspartate(89)-[ribosomal protein uS12]-hydrogen + (sulfur carrier)-H + 5'-deoxyadenosine + L-methionine + A + S-adenosyl-L-homocysteine + 2 H(+)</text>
        <dbReference type="Rhea" id="RHEA:37087"/>
        <dbReference type="Rhea" id="RHEA-COMP:10460"/>
        <dbReference type="Rhea" id="RHEA-COMP:10461"/>
        <dbReference type="Rhea" id="RHEA-COMP:14737"/>
        <dbReference type="Rhea" id="RHEA-COMP:14739"/>
        <dbReference type="ChEBI" id="CHEBI:13193"/>
        <dbReference type="ChEBI" id="CHEBI:15378"/>
        <dbReference type="ChEBI" id="CHEBI:17319"/>
        <dbReference type="ChEBI" id="CHEBI:17499"/>
        <dbReference type="ChEBI" id="CHEBI:29917"/>
        <dbReference type="ChEBI" id="CHEBI:29961"/>
        <dbReference type="ChEBI" id="CHEBI:57844"/>
        <dbReference type="ChEBI" id="CHEBI:57856"/>
        <dbReference type="ChEBI" id="CHEBI:59789"/>
        <dbReference type="ChEBI" id="CHEBI:64428"/>
        <dbReference type="ChEBI" id="CHEBI:73599"/>
        <dbReference type="EC" id="2.8.4.4"/>
    </reaction>
</comment>
<keyword evidence="5 8" id="KW-0479">Metal-binding</keyword>
<dbReference type="InterPro" id="IPR002792">
    <property type="entry name" value="TRAM_dom"/>
</dbReference>
<dbReference type="InterPro" id="IPR005839">
    <property type="entry name" value="Methylthiotransferase"/>
</dbReference>
<evidence type="ECO:0000259" key="9">
    <source>
        <dbReference type="PROSITE" id="PS50926"/>
    </source>
</evidence>
<feature type="binding site" evidence="8">
    <location>
        <position position="168"/>
    </location>
    <ligand>
        <name>[4Fe-4S] cluster</name>
        <dbReference type="ChEBI" id="CHEBI:49883"/>
        <label>2</label>
        <note>4Fe-4S-S-AdoMet</note>
    </ligand>
</feature>
<keyword evidence="7 8" id="KW-0411">Iron-sulfur</keyword>
<dbReference type="InterPro" id="IPR020612">
    <property type="entry name" value="Methylthiotransferase_CS"/>
</dbReference>
<name>A0A844G8W8_9BACT</name>
<dbReference type="InterPro" id="IPR038135">
    <property type="entry name" value="Methylthiotransferase_N_sf"/>
</dbReference>
<proteinExistence type="inferred from homology"/>
<dbReference type="Pfam" id="PF00919">
    <property type="entry name" value="UPF0004"/>
    <property type="match status" value="1"/>
</dbReference>
<dbReference type="InterPro" id="IPR012340">
    <property type="entry name" value="NA-bd_OB-fold"/>
</dbReference>
<evidence type="ECO:0000256" key="2">
    <source>
        <dbReference type="ARBA" id="ARBA00022490"/>
    </source>
</evidence>
<comment type="caution">
    <text evidence="12">The sequence shown here is derived from an EMBL/GenBank/DDBJ whole genome shotgun (WGS) entry which is preliminary data.</text>
</comment>
<feature type="binding site" evidence="8">
    <location>
        <position position="171"/>
    </location>
    <ligand>
        <name>[4Fe-4S] cluster</name>
        <dbReference type="ChEBI" id="CHEBI:49883"/>
        <label>2</label>
        <note>4Fe-4S-S-AdoMet</note>
    </ligand>
</feature>
<keyword evidence="3 8" id="KW-0808">Transferase</keyword>
<accession>A0A844G8W8</accession>
<dbReference type="PROSITE" id="PS51449">
    <property type="entry name" value="MTTASE_N"/>
    <property type="match status" value="1"/>
</dbReference>
<feature type="binding site" evidence="8">
    <location>
        <position position="58"/>
    </location>
    <ligand>
        <name>[4Fe-4S] cluster</name>
        <dbReference type="ChEBI" id="CHEBI:49883"/>
        <label>1</label>
    </ligand>
</feature>
<feature type="binding site" evidence="8">
    <location>
        <position position="92"/>
    </location>
    <ligand>
        <name>[4Fe-4S] cluster</name>
        <dbReference type="ChEBI" id="CHEBI:49883"/>
        <label>1</label>
    </ligand>
</feature>
<evidence type="ECO:0000256" key="8">
    <source>
        <dbReference type="HAMAP-Rule" id="MF_01865"/>
    </source>
</evidence>
<keyword evidence="2 8" id="KW-0963">Cytoplasm</keyword>
<dbReference type="GO" id="GO:0035599">
    <property type="term" value="F:aspartic acid methylthiotransferase activity"/>
    <property type="evidence" value="ECO:0007669"/>
    <property type="project" value="TreeGrafter"/>
</dbReference>
<dbReference type="SFLD" id="SFLDS00029">
    <property type="entry name" value="Radical_SAM"/>
    <property type="match status" value="1"/>
</dbReference>
<dbReference type="PROSITE" id="PS01278">
    <property type="entry name" value="MTTASE_RADICAL"/>
    <property type="match status" value="1"/>
</dbReference>
<evidence type="ECO:0000256" key="1">
    <source>
        <dbReference type="ARBA" id="ARBA00022485"/>
    </source>
</evidence>
<dbReference type="InterPro" id="IPR058240">
    <property type="entry name" value="rSAM_sf"/>
</dbReference>
<evidence type="ECO:0000256" key="7">
    <source>
        <dbReference type="ARBA" id="ARBA00023014"/>
    </source>
</evidence>
<dbReference type="GO" id="GO:0103039">
    <property type="term" value="F:protein methylthiotransferase activity"/>
    <property type="evidence" value="ECO:0007669"/>
    <property type="project" value="UniProtKB-EC"/>
</dbReference>
<dbReference type="GO" id="GO:0005829">
    <property type="term" value="C:cytosol"/>
    <property type="evidence" value="ECO:0007669"/>
    <property type="project" value="TreeGrafter"/>
</dbReference>
<dbReference type="PANTHER" id="PTHR43837:SF1">
    <property type="entry name" value="RIBOSOMAL PROTEIN US12 METHYLTHIOTRANSFERASE RIMO"/>
    <property type="match status" value="1"/>
</dbReference>
<dbReference type="Proteomes" id="UP000435649">
    <property type="component" value="Unassembled WGS sequence"/>
</dbReference>
<sequence>MRKSEESSGPAGSAVYMVSLGCSKNLVDTEVIAGTLLTSGRTLAFDPNEADLYVINTCAFIPAARREAEEAIEEALVWKKERPGRTVVVAGCLTEWDKPGDYRRRYAEVDLWTGVNDVAGIAALLDEKRVPESGREPLWLYDHTTPRLQLTVPHMAYLKIADGCNNRCSYCAIPGIRGVLRSRSIASVEAEAKNLVDAGVKELLVIAQDITAFGADRPGDGEDIARLLERLNAIPGDFVIRLLYTHPAHYTDSFIGFLARPGTKVLPYLDIPLQHINDRILKAMGRHVTKAETVALLERLREEVKDLTIRTTFITGFPGETDEEFEELAAFVKEQKFERCGVFPYSPEPGTPAAKLPGQIPLELAETRAKRLLELQKKIMRKVNRNWIGREVRMLVDDVDGRVAVGRAMMDAPEIDNRILLLHAKRLRPGQFCPVRITGADSYEFTAEQL</sequence>
<comment type="function">
    <text evidence="8">Catalyzes the methylthiolation of an aspartic acid residue of ribosomal protein uS12.</text>
</comment>
<dbReference type="SFLD" id="SFLDF00274">
    <property type="entry name" value="ribosomal_protein_S12_methylth"/>
    <property type="match status" value="1"/>
</dbReference>
<protein>
    <recommendedName>
        <fullName evidence="8">Ribosomal protein uS12 methylthiotransferase RimO</fullName>
        <shortName evidence="8">uS12 MTTase</shortName>
        <shortName evidence="8">uS12 methylthiotransferase</shortName>
        <ecNumber evidence="8">2.8.4.4</ecNumber>
    </recommendedName>
    <alternativeName>
        <fullName evidence="8">Ribosomal protein uS12 (aspartate-C(3))-methylthiotransferase</fullName>
    </alternativeName>
    <alternativeName>
        <fullName evidence="8">Ribosome maturation factor RimO</fullName>
    </alternativeName>
</protein>
<keyword evidence="4 8" id="KW-0949">S-adenosyl-L-methionine</keyword>
<organism evidence="12 13">
    <name type="scientific">Victivallis lenta</name>
    <dbReference type="NCBI Taxonomy" id="2606640"/>
    <lineage>
        <taxon>Bacteria</taxon>
        <taxon>Pseudomonadati</taxon>
        <taxon>Lentisphaerota</taxon>
        <taxon>Lentisphaeria</taxon>
        <taxon>Victivallales</taxon>
        <taxon>Victivallaceae</taxon>
        <taxon>Victivallis</taxon>
    </lineage>
</organism>
<keyword evidence="1 8" id="KW-0004">4Fe-4S</keyword>
<evidence type="ECO:0000313" key="13">
    <source>
        <dbReference type="Proteomes" id="UP000435649"/>
    </source>
</evidence>
<dbReference type="InterPro" id="IPR006638">
    <property type="entry name" value="Elp3/MiaA/NifB-like_rSAM"/>
</dbReference>
<dbReference type="SMART" id="SM00729">
    <property type="entry name" value="Elp3"/>
    <property type="match status" value="1"/>
</dbReference>
<dbReference type="Gene3D" id="3.80.30.20">
    <property type="entry name" value="tm_1862 like domain"/>
    <property type="match status" value="1"/>
</dbReference>
<dbReference type="CDD" id="cd01335">
    <property type="entry name" value="Radical_SAM"/>
    <property type="match status" value="1"/>
</dbReference>
<dbReference type="EC" id="2.8.4.4" evidence="8"/>
<feature type="binding site" evidence="8">
    <location>
        <position position="164"/>
    </location>
    <ligand>
        <name>[4Fe-4S] cluster</name>
        <dbReference type="ChEBI" id="CHEBI:49883"/>
        <label>2</label>
        <note>4Fe-4S-S-AdoMet</note>
    </ligand>
</feature>
<dbReference type="SFLD" id="SFLDG01082">
    <property type="entry name" value="B12-binding_domain_containing"/>
    <property type="match status" value="1"/>
</dbReference>
<dbReference type="Gene3D" id="3.40.50.12160">
    <property type="entry name" value="Methylthiotransferase, N-terminal domain"/>
    <property type="match status" value="1"/>
</dbReference>
<keyword evidence="13" id="KW-1185">Reference proteome</keyword>
<dbReference type="HAMAP" id="MF_01865">
    <property type="entry name" value="MTTase_RimO"/>
    <property type="match status" value="1"/>
</dbReference>
<dbReference type="InterPro" id="IPR005840">
    <property type="entry name" value="Ribosomal_uS12_MeSTrfase_RimO"/>
</dbReference>
<dbReference type="InterPro" id="IPR007197">
    <property type="entry name" value="rSAM"/>
</dbReference>
<dbReference type="AlphaFoldDB" id="A0A844G8W8"/>
<keyword evidence="12" id="KW-0689">Ribosomal protein</keyword>
<dbReference type="PROSITE" id="PS51257">
    <property type="entry name" value="PROKAR_LIPOPROTEIN"/>
    <property type="match status" value="1"/>
</dbReference>
<dbReference type="RefSeq" id="WP_154420028.1">
    <property type="nucleotide sequence ID" value="NZ_VUNS01000026.1"/>
</dbReference>
<dbReference type="GO" id="GO:0046872">
    <property type="term" value="F:metal ion binding"/>
    <property type="evidence" value="ECO:0007669"/>
    <property type="project" value="UniProtKB-KW"/>
</dbReference>
<evidence type="ECO:0000256" key="4">
    <source>
        <dbReference type="ARBA" id="ARBA00022691"/>
    </source>
</evidence>
<feature type="binding site" evidence="8">
    <location>
        <position position="22"/>
    </location>
    <ligand>
        <name>[4Fe-4S] cluster</name>
        <dbReference type="ChEBI" id="CHEBI:49883"/>
        <label>1</label>
    </ligand>
</feature>
<dbReference type="InterPro" id="IPR023404">
    <property type="entry name" value="rSAM_horseshoe"/>
</dbReference>
<dbReference type="SUPFAM" id="SSF102114">
    <property type="entry name" value="Radical SAM enzymes"/>
    <property type="match status" value="1"/>
</dbReference>
<comment type="similarity">
    <text evidence="8">Belongs to the methylthiotransferase family. RimO subfamily.</text>
</comment>